<name>A0A4V6A6X5_STECR</name>
<dbReference type="EC" id="2.4.1.-" evidence="8"/>
<protein>
    <recommendedName>
        <fullName evidence="8">Glycosyltransferase family 92 protein</fullName>
        <ecNumber evidence="8">2.4.1.-</ecNumber>
    </recommendedName>
</protein>
<dbReference type="AlphaFoldDB" id="A0A4V6A6X5"/>
<dbReference type="Pfam" id="PF01697">
    <property type="entry name" value="Glyco_transf_92"/>
    <property type="match status" value="1"/>
</dbReference>
<reference evidence="9 10" key="1">
    <citation type="journal article" date="2015" name="Genome Biol.">
        <title>Comparative genomics of Steinernema reveals deeply conserved gene regulatory networks.</title>
        <authorList>
            <person name="Dillman A.R."/>
            <person name="Macchietto M."/>
            <person name="Porter C.F."/>
            <person name="Rogers A."/>
            <person name="Williams B."/>
            <person name="Antoshechkin I."/>
            <person name="Lee M.M."/>
            <person name="Goodwin Z."/>
            <person name="Lu X."/>
            <person name="Lewis E.E."/>
            <person name="Goodrich-Blair H."/>
            <person name="Stock S.P."/>
            <person name="Adams B.J."/>
            <person name="Sternberg P.W."/>
            <person name="Mortazavi A."/>
        </authorList>
    </citation>
    <scope>NUCLEOTIDE SEQUENCE [LARGE SCALE GENOMIC DNA]</scope>
    <source>
        <strain evidence="9 10">ALL</strain>
    </source>
</reference>
<evidence type="ECO:0000256" key="8">
    <source>
        <dbReference type="RuleBase" id="RU366017"/>
    </source>
</evidence>
<evidence type="ECO:0000256" key="1">
    <source>
        <dbReference type="ARBA" id="ARBA00004167"/>
    </source>
</evidence>
<proteinExistence type="inferred from homology"/>
<reference evidence="9 10" key="2">
    <citation type="journal article" date="2019" name="G3 (Bethesda)">
        <title>Hybrid Assembly of the Genome of the Entomopathogenic Nematode Steinernema carpocapsae Identifies the X-Chromosome.</title>
        <authorList>
            <person name="Serra L."/>
            <person name="Macchietto M."/>
            <person name="Macias-Munoz A."/>
            <person name="McGill C.J."/>
            <person name="Rodriguez I.M."/>
            <person name="Rodriguez B."/>
            <person name="Murad R."/>
            <person name="Mortazavi A."/>
        </authorList>
    </citation>
    <scope>NUCLEOTIDE SEQUENCE [LARGE SCALE GENOMIC DNA]</scope>
    <source>
        <strain evidence="9 10">ALL</strain>
    </source>
</reference>
<gene>
    <name evidence="9" type="ORF">L596_010513</name>
</gene>
<sequence length="560" mass="63281">MFQETRSLDISLRAMLDLICVHLILTMSFPNKLMGRMTPRRAVRLTDLLFYLTVAAIGVISGFALYYRTTNVWNLKNLGDTFLTKHIGRRPIIIGAFHRQLHEQNVGGHYAVFQFLGNGRESYSLYCLSKDDNGKEVIDRAQIERIHKGKRAANDACSWSGHLAECRIASGSIDSVKVSTISNFSEALDVTLEKPTYFPERQKLVVCVSPLYIYVEWKFLVTAIETWIAMGASKIVIPIQSVSANAYNIIKKYEEQGIVIIRQHAKWPVLSDVNPNGLVLSRGIEESHVNCLHFVKPFADMVIFTDVDDVLLPLNPMNLNDGPLAIIEDLTKEHPQAGSFLLEHANTQFVLSENNVEPTLKNFNFDFLKNTQWTASCKVKRIPTRVIVNASRVDTVNMHETGNLRLGYLQVRVPCRKGHFYHLRHTFKNKAFGETRVDMSALAAKLNAQWKGRLENTFGELSSTALEKTSTESFKDFDRCTESIDAELWKLSASRCLTANVCFSRITRNVDCVALQSNYSFAKTGEDFVIGLNRSEFIKSKPNCEAPLPEYVSGNSYFLP</sequence>
<feature type="transmembrane region" description="Helical" evidence="8">
    <location>
        <begin position="49"/>
        <end position="67"/>
    </location>
</feature>
<evidence type="ECO:0000256" key="5">
    <source>
        <dbReference type="ARBA" id="ARBA00022692"/>
    </source>
</evidence>
<comment type="subcellular location">
    <subcellularLocation>
        <location evidence="1">Membrane</location>
        <topology evidence="1">Single-pass membrane protein</topology>
    </subcellularLocation>
</comment>
<evidence type="ECO:0000256" key="4">
    <source>
        <dbReference type="ARBA" id="ARBA00022679"/>
    </source>
</evidence>
<comment type="similarity">
    <text evidence="2 8">Belongs to the glycosyltransferase 92 family.</text>
</comment>
<comment type="caution">
    <text evidence="8">Lacks conserved residue(s) required for the propagation of feature annotation.</text>
</comment>
<keyword evidence="10" id="KW-1185">Reference proteome</keyword>
<evidence type="ECO:0000256" key="3">
    <source>
        <dbReference type="ARBA" id="ARBA00022676"/>
    </source>
</evidence>
<keyword evidence="4 8" id="KW-0808">Transferase</keyword>
<keyword evidence="3 8" id="KW-0328">Glycosyltransferase</keyword>
<keyword evidence="7 8" id="KW-0472">Membrane</keyword>
<organism evidence="9 10">
    <name type="scientific">Steinernema carpocapsae</name>
    <name type="common">Entomopathogenic nematode</name>
    <dbReference type="NCBI Taxonomy" id="34508"/>
    <lineage>
        <taxon>Eukaryota</taxon>
        <taxon>Metazoa</taxon>
        <taxon>Ecdysozoa</taxon>
        <taxon>Nematoda</taxon>
        <taxon>Chromadorea</taxon>
        <taxon>Rhabditida</taxon>
        <taxon>Tylenchina</taxon>
        <taxon>Panagrolaimomorpha</taxon>
        <taxon>Strongyloidoidea</taxon>
        <taxon>Steinernematidae</taxon>
        <taxon>Steinernema</taxon>
    </lineage>
</organism>
<evidence type="ECO:0000313" key="9">
    <source>
        <dbReference type="EMBL" id="TKR96505.1"/>
    </source>
</evidence>
<dbReference type="InterPro" id="IPR052012">
    <property type="entry name" value="GTase_92"/>
</dbReference>
<evidence type="ECO:0000313" key="10">
    <source>
        <dbReference type="Proteomes" id="UP000298663"/>
    </source>
</evidence>
<keyword evidence="6 8" id="KW-1133">Transmembrane helix</keyword>
<dbReference type="InterPro" id="IPR008166">
    <property type="entry name" value="Glyco_transf_92"/>
</dbReference>
<dbReference type="GO" id="GO:0016020">
    <property type="term" value="C:membrane"/>
    <property type="evidence" value="ECO:0007669"/>
    <property type="project" value="UniProtKB-SubCell"/>
</dbReference>
<dbReference type="PANTHER" id="PTHR21645">
    <property type="entry name" value="GLYCOSYLTRANSFERASE FAMILY 92 PROTEIN"/>
    <property type="match status" value="1"/>
</dbReference>
<evidence type="ECO:0000256" key="2">
    <source>
        <dbReference type="ARBA" id="ARBA00007647"/>
    </source>
</evidence>
<keyword evidence="5 8" id="KW-0812">Transmembrane</keyword>
<evidence type="ECO:0000256" key="7">
    <source>
        <dbReference type="ARBA" id="ARBA00023136"/>
    </source>
</evidence>
<accession>A0A4V6A6X5</accession>
<feature type="transmembrane region" description="Helical" evidence="8">
    <location>
        <begin position="12"/>
        <end position="29"/>
    </location>
</feature>
<comment type="caution">
    <text evidence="9">The sequence shown here is derived from an EMBL/GenBank/DDBJ whole genome shotgun (WGS) entry which is preliminary data.</text>
</comment>
<evidence type="ECO:0000256" key="6">
    <source>
        <dbReference type="ARBA" id="ARBA00022989"/>
    </source>
</evidence>
<dbReference type="EMBL" id="AZBU02000002">
    <property type="protein sequence ID" value="TKR96505.1"/>
    <property type="molecule type" value="Genomic_DNA"/>
</dbReference>
<dbReference type="PANTHER" id="PTHR21645:SF22">
    <property type="entry name" value="GLYCOSYLTRANSFERASE FAMILY 92 PROTEIN"/>
    <property type="match status" value="1"/>
</dbReference>
<dbReference type="GO" id="GO:0016757">
    <property type="term" value="F:glycosyltransferase activity"/>
    <property type="evidence" value="ECO:0007669"/>
    <property type="project" value="UniProtKB-UniRule"/>
</dbReference>
<dbReference type="OrthoDB" id="2526284at2759"/>
<dbReference type="Proteomes" id="UP000298663">
    <property type="component" value="Unassembled WGS sequence"/>
</dbReference>